<feature type="domain" description="CHORD" evidence="6">
    <location>
        <begin position="141"/>
        <end position="206"/>
    </location>
</feature>
<dbReference type="CDD" id="cd06466">
    <property type="entry name" value="p23_CS_SGT1_like"/>
    <property type="match status" value="1"/>
</dbReference>
<protein>
    <submittedName>
        <fullName evidence="7">Chord-domain-containing protein</fullName>
    </submittedName>
</protein>
<feature type="region of interest" description="Disordered" evidence="4">
    <location>
        <begin position="91"/>
        <end position="126"/>
    </location>
</feature>
<name>A0A4Y7QI33_9AGAM</name>
<dbReference type="GO" id="GO:0046872">
    <property type="term" value="F:metal ion binding"/>
    <property type="evidence" value="ECO:0007669"/>
    <property type="project" value="UniProtKB-KW"/>
</dbReference>
<dbReference type="PANTHER" id="PTHR46983">
    <property type="entry name" value="CYSTEINE AND HISTIDINE-RICH DOMAIN-CONTAINING PROTEIN 1"/>
    <property type="match status" value="1"/>
</dbReference>
<dbReference type="OrthoDB" id="1898560at2759"/>
<dbReference type="InterPro" id="IPR008978">
    <property type="entry name" value="HSP20-like_chaperone"/>
</dbReference>
<keyword evidence="2" id="KW-0677">Repeat</keyword>
<dbReference type="Gene3D" id="4.10.1130.20">
    <property type="match status" value="2"/>
</dbReference>
<dbReference type="PROSITE" id="PS51203">
    <property type="entry name" value="CS"/>
    <property type="match status" value="1"/>
</dbReference>
<dbReference type="Pfam" id="PF04968">
    <property type="entry name" value="CHORD"/>
    <property type="match status" value="2"/>
</dbReference>
<reference evidence="7 8" key="1">
    <citation type="submission" date="2018-06" db="EMBL/GenBank/DDBJ databases">
        <title>A transcriptomic atlas of mushroom development highlights an independent origin of complex multicellularity.</title>
        <authorList>
            <consortium name="DOE Joint Genome Institute"/>
            <person name="Krizsan K."/>
            <person name="Almasi E."/>
            <person name="Merenyi Z."/>
            <person name="Sahu N."/>
            <person name="Viragh M."/>
            <person name="Koszo T."/>
            <person name="Mondo S."/>
            <person name="Kiss B."/>
            <person name="Balint B."/>
            <person name="Kues U."/>
            <person name="Barry K."/>
            <person name="Hegedus J.C."/>
            <person name="Henrissat B."/>
            <person name="Johnson J."/>
            <person name="Lipzen A."/>
            <person name="Ohm R."/>
            <person name="Nagy I."/>
            <person name="Pangilinan J."/>
            <person name="Yan J."/>
            <person name="Xiong Y."/>
            <person name="Grigoriev I.V."/>
            <person name="Hibbett D.S."/>
            <person name="Nagy L.G."/>
        </authorList>
    </citation>
    <scope>NUCLEOTIDE SEQUENCE [LARGE SCALE GENOMIC DNA]</scope>
    <source>
        <strain evidence="7 8">SZMC22713</strain>
    </source>
</reference>
<evidence type="ECO:0000256" key="4">
    <source>
        <dbReference type="SAM" id="MobiDB-lite"/>
    </source>
</evidence>
<accession>A0A4Y7QI33</accession>
<dbReference type="PROSITE" id="PS51401">
    <property type="entry name" value="CHORD"/>
    <property type="match status" value="2"/>
</dbReference>
<evidence type="ECO:0000259" key="5">
    <source>
        <dbReference type="PROSITE" id="PS51203"/>
    </source>
</evidence>
<keyword evidence="8" id="KW-1185">Reference proteome</keyword>
<dbReference type="VEuPathDB" id="FungiDB:BD410DRAFT_762085"/>
<evidence type="ECO:0000313" key="7">
    <source>
        <dbReference type="EMBL" id="TDL27303.1"/>
    </source>
</evidence>
<dbReference type="InterPro" id="IPR039790">
    <property type="entry name" value="CHRD1"/>
</dbReference>
<dbReference type="Pfam" id="PF04969">
    <property type="entry name" value="CS"/>
    <property type="match status" value="1"/>
</dbReference>
<dbReference type="STRING" id="50990.A0A4Y7QI33"/>
<dbReference type="Gene3D" id="2.60.40.790">
    <property type="match status" value="1"/>
</dbReference>
<dbReference type="InterPro" id="IPR007052">
    <property type="entry name" value="CS_dom"/>
</dbReference>
<dbReference type="EMBL" id="ML170159">
    <property type="protein sequence ID" value="TDL27303.1"/>
    <property type="molecule type" value="Genomic_DNA"/>
</dbReference>
<dbReference type="InterPro" id="IPR007051">
    <property type="entry name" value="CHORD_dom"/>
</dbReference>
<dbReference type="SUPFAM" id="SSF49764">
    <property type="entry name" value="HSP20-like chaperones"/>
    <property type="match status" value="1"/>
</dbReference>
<evidence type="ECO:0000259" key="6">
    <source>
        <dbReference type="PROSITE" id="PS51401"/>
    </source>
</evidence>
<sequence length="347" mass="38525">MLNCTRKGCNKQYSEEDNGDNACQYHPGVPVFHEGLKSWSCCSDVNKPEMEFDAFMAIQGCTTGAHTTQSPKIEKPKASSATTIQALGAGDVGDTQKSMSHLSMQSNATSSVPAPRGSPSPAPVVEEEDNLDAAVAQGTKCRRKGCGKEYVNDDVSRLGDGEGVKCVYHPAPPIFHEGSKGYLCCKRRVLEFEEFLKIEGCKTGRHVFVPKNRDADTEVLTDCRVEHYQTQSDVCVSVFAKQADQMRSKVNLDESRVDLDIYLPNSRRFRRTLNLFGPINVEDSNINFFKTKLELILRKKDNRSWNSLEETDQLHEGYNLTFGVGGRTGTIGGRELVLDEANKLRTE</sequence>
<dbReference type="Proteomes" id="UP000294933">
    <property type="component" value="Unassembled WGS sequence"/>
</dbReference>
<dbReference type="AlphaFoldDB" id="A0A4Y7QI33"/>
<keyword evidence="1" id="KW-0479">Metal-binding</keyword>
<gene>
    <name evidence="7" type="ORF">BD410DRAFT_762085</name>
</gene>
<evidence type="ECO:0000256" key="1">
    <source>
        <dbReference type="ARBA" id="ARBA00022723"/>
    </source>
</evidence>
<organism evidence="7 8">
    <name type="scientific">Rickenella mellea</name>
    <dbReference type="NCBI Taxonomy" id="50990"/>
    <lineage>
        <taxon>Eukaryota</taxon>
        <taxon>Fungi</taxon>
        <taxon>Dikarya</taxon>
        <taxon>Basidiomycota</taxon>
        <taxon>Agaricomycotina</taxon>
        <taxon>Agaricomycetes</taxon>
        <taxon>Hymenochaetales</taxon>
        <taxon>Rickenellaceae</taxon>
        <taxon>Rickenella</taxon>
    </lineage>
</organism>
<evidence type="ECO:0000256" key="2">
    <source>
        <dbReference type="ARBA" id="ARBA00022737"/>
    </source>
</evidence>
<keyword evidence="3" id="KW-0862">Zinc</keyword>
<proteinExistence type="predicted"/>
<feature type="domain" description="CS" evidence="5">
    <location>
        <begin position="220"/>
        <end position="309"/>
    </location>
</feature>
<feature type="domain" description="CHORD" evidence="6">
    <location>
        <begin position="4"/>
        <end position="66"/>
    </location>
</feature>
<feature type="compositionally biased region" description="Polar residues" evidence="4">
    <location>
        <begin position="95"/>
        <end position="112"/>
    </location>
</feature>
<evidence type="ECO:0000256" key="3">
    <source>
        <dbReference type="ARBA" id="ARBA00022833"/>
    </source>
</evidence>
<evidence type="ECO:0000313" key="8">
    <source>
        <dbReference type="Proteomes" id="UP000294933"/>
    </source>
</evidence>
<dbReference type="PANTHER" id="PTHR46983:SF3">
    <property type="entry name" value="CHPADIPLOID STATE MAINTENANCE PROTEIN CHPA"/>
    <property type="match status" value="1"/>
</dbReference>